<evidence type="ECO:0000259" key="3">
    <source>
        <dbReference type="Pfam" id="PF08237"/>
    </source>
</evidence>
<evidence type="ECO:0000313" key="4">
    <source>
        <dbReference type="EMBL" id="SBS73109.1"/>
    </source>
</evidence>
<sequence>MATCLRLPCLAVLGVLCTAVFGFAAPLAIGVQLTATTALIMGGTGHPLAGESDDFVVEFVRGALDLYIAPTGPARAEPADPGLYNVVAVQTPEQFWPVYGADLFDTSVATGVGNLTNCLQGRTSCKGHYVGAAVASASDYPVVAAAASTSDYTVFGYSQSARIATIVKRNLLAQYRNPDGTWRPVVDANGAALDASFVLIGNPNRPNGGILERFAGLYIPGLGVSFDGATPTDSCGAGGGDCRFPTADIGWQYDGWVDFPRRPLNLLADLNALAGIVYLHPNYTVAVTDPMYQGSTGDTAYYLMPAPRLPLLMPLAQLGVPGPILDMLDAPLRVIIEWGYDRGVNPGDPTPATLADRGDPVTKIRNLLAAIPTGLDDGLQEAGLGRPLGTRPAGTFGVGVAPLPAASPSVPPPATRQPSTRPVGTAGVKPRTRSGSGRPPHEYVGAHGQVDHRNIVGHGRSGRGR</sequence>
<protein>
    <submittedName>
        <fullName evidence="4">PE-PPE domain protein</fullName>
    </submittedName>
</protein>
<name>A0A1Y5P729_9MYCO</name>
<dbReference type="InterPro" id="IPR013228">
    <property type="entry name" value="PE-PPE_C"/>
</dbReference>
<gene>
    <name evidence="4" type="ORF">MHPYR_150137</name>
</gene>
<feature type="signal peptide" evidence="2">
    <location>
        <begin position="1"/>
        <end position="24"/>
    </location>
</feature>
<dbReference type="EMBL" id="FLQS01000007">
    <property type="protein sequence ID" value="SBS73109.1"/>
    <property type="molecule type" value="Genomic_DNA"/>
</dbReference>
<evidence type="ECO:0000256" key="2">
    <source>
        <dbReference type="SAM" id="SignalP"/>
    </source>
</evidence>
<feature type="domain" description="PE-PPE" evidence="3">
    <location>
        <begin position="84"/>
        <end position="341"/>
    </location>
</feature>
<feature type="chain" id="PRO_5013323137" evidence="2">
    <location>
        <begin position="25"/>
        <end position="465"/>
    </location>
</feature>
<keyword evidence="2" id="KW-0732">Signal</keyword>
<dbReference type="Pfam" id="PF08237">
    <property type="entry name" value="PE-PPE"/>
    <property type="match status" value="1"/>
</dbReference>
<feature type="region of interest" description="Disordered" evidence="1">
    <location>
        <begin position="399"/>
        <end position="465"/>
    </location>
</feature>
<dbReference type="AlphaFoldDB" id="A0A1Y5P729"/>
<dbReference type="InterPro" id="IPR029058">
    <property type="entry name" value="AB_hydrolase_fold"/>
</dbReference>
<accession>A0A1Y5P729</accession>
<reference evidence="4" key="1">
    <citation type="submission" date="2016-03" db="EMBL/GenBank/DDBJ databases">
        <authorList>
            <person name="Ploux O."/>
        </authorList>
    </citation>
    <scope>NUCLEOTIDE SEQUENCE</scope>
    <source>
        <strain evidence="4">UC10</strain>
    </source>
</reference>
<evidence type="ECO:0000256" key="1">
    <source>
        <dbReference type="SAM" id="MobiDB-lite"/>
    </source>
</evidence>
<organism evidence="4">
    <name type="scientific">uncultured Mycobacterium sp</name>
    <dbReference type="NCBI Taxonomy" id="171292"/>
    <lineage>
        <taxon>Bacteria</taxon>
        <taxon>Bacillati</taxon>
        <taxon>Actinomycetota</taxon>
        <taxon>Actinomycetes</taxon>
        <taxon>Mycobacteriales</taxon>
        <taxon>Mycobacteriaceae</taxon>
        <taxon>Mycobacterium</taxon>
        <taxon>environmental samples</taxon>
    </lineage>
</organism>
<dbReference type="Gene3D" id="3.40.50.1820">
    <property type="entry name" value="alpha/beta hydrolase"/>
    <property type="match status" value="1"/>
</dbReference>
<proteinExistence type="predicted"/>